<name>A0A1T4XN99_9MICO</name>
<feature type="transmembrane region" description="Helical" evidence="2">
    <location>
        <begin position="101"/>
        <end position="126"/>
    </location>
</feature>
<dbReference type="PANTHER" id="PTHR34351">
    <property type="entry name" value="SLR1927 PROTEIN-RELATED"/>
    <property type="match status" value="1"/>
</dbReference>
<keyword evidence="2" id="KW-1133">Transmembrane helix</keyword>
<dbReference type="InterPro" id="IPR002881">
    <property type="entry name" value="DUF58"/>
</dbReference>
<evidence type="ECO:0000259" key="3">
    <source>
        <dbReference type="Pfam" id="PF01882"/>
    </source>
</evidence>
<evidence type="ECO:0000313" key="4">
    <source>
        <dbReference type="EMBL" id="SKA91026.1"/>
    </source>
</evidence>
<feature type="compositionally biased region" description="Basic and acidic residues" evidence="1">
    <location>
        <begin position="1"/>
        <end position="10"/>
    </location>
</feature>
<proteinExistence type="predicted"/>
<dbReference type="RefSeq" id="WP_244893188.1">
    <property type="nucleotide sequence ID" value="NZ_FUYG01000003.1"/>
</dbReference>
<evidence type="ECO:0000256" key="2">
    <source>
        <dbReference type="SAM" id="Phobius"/>
    </source>
</evidence>
<dbReference type="EMBL" id="FUYG01000003">
    <property type="protein sequence ID" value="SKA91026.1"/>
    <property type="molecule type" value="Genomic_DNA"/>
</dbReference>
<dbReference type="PANTHER" id="PTHR34351:SF1">
    <property type="entry name" value="SLR1927 PROTEIN"/>
    <property type="match status" value="1"/>
</dbReference>
<dbReference type="Pfam" id="PF01882">
    <property type="entry name" value="DUF58"/>
    <property type="match status" value="1"/>
</dbReference>
<feature type="transmembrane region" description="Helical" evidence="2">
    <location>
        <begin position="132"/>
        <end position="151"/>
    </location>
</feature>
<sequence length="496" mass="53769">MSDEARRATEADGSGASERPRREVRARRTAFGRRAARRAREQAVSGATESQRDLTGLTGTNAYTRTRAAGDAVDDVRLTARLRMRRAARTIRTSAERAGRWVSATVTGLGLSIAVVVVLGGLFGYLLGWIELVVVAFTGFALLVLGVFFLLGRNSYDIGLSIDRDRVVVGEVARATLTVRNPSRFRLPPVKSEVPVGRGLAEFYLGGIPRDGRTIREFSIPTSRRGVVRIGPVRTVRADPVGLLRREYVWTSHLDLFVHPVTVPIPATSTGLIRDLEGNPTRDLTDSDVSFHALREYAPGDDRRHIHWKSTARTGQLMVRQFEETRRSHLVIALSLASADYHSEEEFELAVSVAGSIGIRAIRDARDVSVLASDETPEFARRAVNTPKRLSSLSRARLLDDLARVDHSPRASGLVTLARGSAESVSGASVAIIVCGSESTAAQLRSASAAFPPGVEVLAIVCNPGIVPSLRQVGELRVLTVGYLDDVQKALARASS</sequence>
<reference evidence="5" key="1">
    <citation type="submission" date="2017-02" db="EMBL/GenBank/DDBJ databases">
        <authorList>
            <person name="Varghese N."/>
            <person name="Submissions S."/>
        </authorList>
    </citation>
    <scope>NUCLEOTIDE SEQUENCE [LARGE SCALE GENOMIC DNA]</scope>
    <source>
        <strain evidence="5">VKM Ac-2052</strain>
    </source>
</reference>
<dbReference type="AlphaFoldDB" id="A0A1T4XN99"/>
<accession>A0A1T4XN99</accession>
<feature type="region of interest" description="Disordered" evidence="1">
    <location>
        <begin position="1"/>
        <end position="58"/>
    </location>
</feature>
<feature type="compositionally biased region" description="Basic residues" evidence="1">
    <location>
        <begin position="24"/>
        <end position="37"/>
    </location>
</feature>
<gene>
    <name evidence="4" type="ORF">SAMN06295879_1414</name>
</gene>
<protein>
    <submittedName>
        <fullName evidence="4">Uncharacterized conserved protein, DUF58 family, contains vWF domain</fullName>
    </submittedName>
</protein>
<keyword evidence="2" id="KW-0472">Membrane</keyword>
<keyword evidence="2" id="KW-0812">Transmembrane</keyword>
<feature type="domain" description="DUF58" evidence="3">
    <location>
        <begin position="294"/>
        <end position="412"/>
    </location>
</feature>
<dbReference type="Proteomes" id="UP000189735">
    <property type="component" value="Unassembled WGS sequence"/>
</dbReference>
<evidence type="ECO:0000313" key="5">
    <source>
        <dbReference type="Proteomes" id="UP000189735"/>
    </source>
</evidence>
<organism evidence="4 5">
    <name type="scientific">Agreia bicolorata</name>
    <dbReference type="NCBI Taxonomy" id="110935"/>
    <lineage>
        <taxon>Bacteria</taxon>
        <taxon>Bacillati</taxon>
        <taxon>Actinomycetota</taxon>
        <taxon>Actinomycetes</taxon>
        <taxon>Micrococcales</taxon>
        <taxon>Microbacteriaceae</taxon>
        <taxon>Agreia</taxon>
    </lineage>
</organism>
<evidence type="ECO:0000256" key="1">
    <source>
        <dbReference type="SAM" id="MobiDB-lite"/>
    </source>
</evidence>